<dbReference type="Gene3D" id="2.30.110.10">
    <property type="entry name" value="Electron Transport, Fmn-binding Protein, Chain A"/>
    <property type="match status" value="1"/>
</dbReference>
<protein>
    <submittedName>
        <fullName evidence="1">Pyridoxamine 5'-phosphate oxidase family protein</fullName>
    </submittedName>
</protein>
<evidence type="ECO:0000313" key="1">
    <source>
        <dbReference type="EMBL" id="GAA2579052.1"/>
    </source>
</evidence>
<name>A0ABN3PE63_9MICO</name>
<dbReference type="InterPro" id="IPR012349">
    <property type="entry name" value="Split_barrel_FMN-bd"/>
</dbReference>
<evidence type="ECO:0000313" key="2">
    <source>
        <dbReference type="Proteomes" id="UP001500274"/>
    </source>
</evidence>
<dbReference type="InterPro" id="IPR024747">
    <property type="entry name" value="Pyridox_Oxase-rel"/>
</dbReference>
<organism evidence="1 2">
    <name type="scientific">Microbacterium binotii</name>
    <dbReference type="NCBI Taxonomy" id="462710"/>
    <lineage>
        <taxon>Bacteria</taxon>
        <taxon>Bacillati</taxon>
        <taxon>Actinomycetota</taxon>
        <taxon>Actinomycetes</taxon>
        <taxon>Micrococcales</taxon>
        <taxon>Microbacteriaceae</taxon>
        <taxon>Microbacterium</taxon>
    </lineage>
</organism>
<dbReference type="Proteomes" id="UP001500274">
    <property type="component" value="Unassembled WGS sequence"/>
</dbReference>
<dbReference type="RefSeq" id="WP_344228760.1">
    <property type="nucleotide sequence ID" value="NZ_BAAARI010000012.1"/>
</dbReference>
<dbReference type="SUPFAM" id="SSF50475">
    <property type="entry name" value="FMN-binding split barrel"/>
    <property type="match status" value="1"/>
</dbReference>
<gene>
    <name evidence="1" type="ORF">GCM10009862_17850</name>
</gene>
<dbReference type="EMBL" id="BAAARI010000012">
    <property type="protein sequence ID" value="GAA2579052.1"/>
    <property type="molecule type" value="Genomic_DNA"/>
</dbReference>
<sequence>MSDTTQTDGVRVLDEEAMWRLLATQEVGRLVTSIGERIDVFPVGYALDGRSILFRTAPGTKLLELTARDEVLFEVDDHSERDAWSVVVRGTAAAVDHSDEIAALESLASAPWAPTVKDVLVRITPSVTTGRAFERRSADPAEGSMA</sequence>
<accession>A0ABN3PE63</accession>
<proteinExistence type="predicted"/>
<comment type="caution">
    <text evidence="1">The sequence shown here is derived from an EMBL/GenBank/DDBJ whole genome shotgun (WGS) entry which is preliminary data.</text>
</comment>
<reference evidence="1 2" key="1">
    <citation type="journal article" date="2019" name="Int. J. Syst. Evol. Microbiol.">
        <title>The Global Catalogue of Microorganisms (GCM) 10K type strain sequencing project: providing services to taxonomists for standard genome sequencing and annotation.</title>
        <authorList>
            <consortium name="The Broad Institute Genomics Platform"/>
            <consortium name="The Broad Institute Genome Sequencing Center for Infectious Disease"/>
            <person name="Wu L."/>
            <person name="Ma J."/>
        </authorList>
    </citation>
    <scope>NUCLEOTIDE SEQUENCE [LARGE SCALE GENOMIC DNA]</scope>
    <source>
        <strain evidence="1 2">JCM 16365</strain>
    </source>
</reference>
<keyword evidence="2" id="KW-1185">Reference proteome</keyword>
<dbReference type="Pfam" id="PF12900">
    <property type="entry name" value="Pyridox_ox_2"/>
    <property type="match status" value="1"/>
</dbReference>